<protein>
    <recommendedName>
        <fullName evidence="6">Prokaryotic-type class I peptide chain release factors domain-containing protein</fullName>
    </recommendedName>
</protein>
<dbReference type="AlphaFoldDB" id="A0A6A6SY21"/>
<dbReference type="InterPro" id="IPR000352">
    <property type="entry name" value="Pep_chain_release_fac_I"/>
</dbReference>
<dbReference type="PANTHER" id="PTHR46203">
    <property type="entry name" value="PROBABLE PEPTIDE CHAIN RELEASE FACTOR C12ORF65"/>
    <property type="match status" value="1"/>
</dbReference>
<dbReference type="InterPro" id="IPR045853">
    <property type="entry name" value="Pep_chain_release_fac_I_sf"/>
</dbReference>
<comment type="subcellular location">
    <subcellularLocation>
        <location evidence="1">Mitochondrion</location>
    </subcellularLocation>
</comment>
<dbReference type="GO" id="GO:0005739">
    <property type="term" value="C:mitochondrion"/>
    <property type="evidence" value="ECO:0007669"/>
    <property type="project" value="UniProtKB-SubCell"/>
</dbReference>
<organism evidence="7 8">
    <name type="scientific">Lophiostoma macrostomum CBS 122681</name>
    <dbReference type="NCBI Taxonomy" id="1314788"/>
    <lineage>
        <taxon>Eukaryota</taxon>
        <taxon>Fungi</taxon>
        <taxon>Dikarya</taxon>
        <taxon>Ascomycota</taxon>
        <taxon>Pezizomycotina</taxon>
        <taxon>Dothideomycetes</taxon>
        <taxon>Pleosporomycetidae</taxon>
        <taxon>Pleosporales</taxon>
        <taxon>Lophiostomataceae</taxon>
        <taxon>Lophiostoma</taxon>
    </lineage>
</organism>
<proteinExistence type="inferred from homology"/>
<evidence type="ECO:0000259" key="6">
    <source>
        <dbReference type="Pfam" id="PF00472"/>
    </source>
</evidence>
<comment type="similarity">
    <text evidence="2">Belongs to the prokaryotic/mitochondrial release factor family.</text>
</comment>
<evidence type="ECO:0000313" key="7">
    <source>
        <dbReference type="EMBL" id="KAF2652430.1"/>
    </source>
</evidence>
<dbReference type="Pfam" id="PF00472">
    <property type="entry name" value="RF-1"/>
    <property type="match status" value="1"/>
</dbReference>
<dbReference type="OrthoDB" id="277888at2759"/>
<feature type="compositionally biased region" description="Acidic residues" evidence="5">
    <location>
        <begin position="181"/>
        <end position="202"/>
    </location>
</feature>
<dbReference type="InterPro" id="IPR052405">
    <property type="entry name" value="Mito_Transl_Release_Factor"/>
</dbReference>
<reference evidence="7" key="1">
    <citation type="journal article" date="2020" name="Stud. Mycol.">
        <title>101 Dothideomycetes genomes: a test case for predicting lifestyles and emergence of pathogens.</title>
        <authorList>
            <person name="Haridas S."/>
            <person name="Albert R."/>
            <person name="Binder M."/>
            <person name="Bloem J."/>
            <person name="Labutti K."/>
            <person name="Salamov A."/>
            <person name="Andreopoulos B."/>
            <person name="Baker S."/>
            <person name="Barry K."/>
            <person name="Bills G."/>
            <person name="Bluhm B."/>
            <person name="Cannon C."/>
            <person name="Castanera R."/>
            <person name="Culley D."/>
            <person name="Daum C."/>
            <person name="Ezra D."/>
            <person name="Gonzalez J."/>
            <person name="Henrissat B."/>
            <person name="Kuo A."/>
            <person name="Liang C."/>
            <person name="Lipzen A."/>
            <person name="Lutzoni F."/>
            <person name="Magnuson J."/>
            <person name="Mondo S."/>
            <person name="Nolan M."/>
            <person name="Ohm R."/>
            <person name="Pangilinan J."/>
            <person name="Park H.-J."/>
            <person name="Ramirez L."/>
            <person name="Alfaro M."/>
            <person name="Sun H."/>
            <person name="Tritt A."/>
            <person name="Yoshinaga Y."/>
            <person name="Zwiers L.-H."/>
            <person name="Turgeon B."/>
            <person name="Goodwin S."/>
            <person name="Spatafora J."/>
            <person name="Crous P."/>
            <person name="Grigoriev I."/>
        </authorList>
    </citation>
    <scope>NUCLEOTIDE SEQUENCE</scope>
    <source>
        <strain evidence="7">CBS 122681</strain>
    </source>
</reference>
<sequence length="219" mass="24282">MPPQTTFLLRRCTALPHSYRSTFNYHITRYSSYSHARPPHLHNALPHPLYPSPRTLTTSAPLLKLSKQLPPRRIIQDSEISESFLKGSGPGGQKINKTSSAVQLKHLETGIVVKCQETRSRSQNRKLARQILAQRLEDVELGEGSRSVLKGRDKSRRKKSAEKKRKRKYRALAEGKGGEGGEAEGEGEGEDDGEYAEGEEAVEGLQREGKAVVGDTKVG</sequence>
<dbReference type="Proteomes" id="UP000799324">
    <property type="component" value="Unassembled WGS sequence"/>
</dbReference>
<keyword evidence="8" id="KW-1185">Reference proteome</keyword>
<feature type="compositionally biased region" description="Basic residues" evidence="5">
    <location>
        <begin position="153"/>
        <end position="170"/>
    </location>
</feature>
<dbReference type="Gene3D" id="3.30.160.20">
    <property type="match status" value="1"/>
</dbReference>
<evidence type="ECO:0000256" key="3">
    <source>
        <dbReference type="ARBA" id="ARBA00022946"/>
    </source>
</evidence>
<feature type="domain" description="Prokaryotic-type class I peptide chain release factors" evidence="6">
    <location>
        <begin position="75"/>
        <end position="170"/>
    </location>
</feature>
<dbReference type="GO" id="GO:0003747">
    <property type="term" value="F:translation release factor activity"/>
    <property type="evidence" value="ECO:0007669"/>
    <property type="project" value="InterPro"/>
</dbReference>
<dbReference type="FunFam" id="3.30.160.20:FF:000065">
    <property type="entry name" value="Peptidyl-tRNA hydrolase domain protein"/>
    <property type="match status" value="1"/>
</dbReference>
<evidence type="ECO:0000256" key="2">
    <source>
        <dbReference type="ARBA" id="ARBA00010835"/>
    </source>
</evidence>
<evidence type="ECO:0000313" key="8">
    <source>
        <dbReference type="Proteomes" id="UP000799324"/>
    </source>
</evidence>
<accession>A0A6A6SY21</accession>
<dbReference type="EMBL" id="MU004402">
    <property type="protein sequence ID" value="KAF2652430.1"/>
    <property type="molecule type" value="Genomic_DNA"/>
</dbReference>
<evidence type="ECO:0000256" key="1">
    <source>
        <dbReference type="ARBA" id="ARBA00004173"/>
    </source>
</evidence>
<dbReference type="SUPFAM" id="SSF75620">
    <property type="entry name" value="Release factor"/>
    <property type="match status" value="1"/>
</dbReference>
<keyword evidence="4" id="KW-0496">Mitochondrion</keyword>
<feature type="region of interest" description="Disordered" evidence="5">
    <location>
        <begin position="144"/>
        <end position="219"/>
    </location>
</feature>
<dbReference type="GO" id="GO:0032543">
    <property type="term" value="P:mitochondrial translation"/>
    <property type="evidence" value="ECO:0007669"/>
    <property type="project" value="UniProtKB-ARBA"/>
</dbReference>
<name>A0A6A6SY21_9PLEO</name>
<evidence type="ECO:0000256" key="5">
    <source>
        <dbReference type="SAM" id="MobiDB-lite"/>
    </source>
</evidence>
<dbReference type="PANTHER" id="PTHR46203:SF1">
    <property type="entry name" value="MITOCHONDRIAL TRANSLATION RELEASE FACTOR IN RESCUE"/>
    <property type="match status" value="1"/>
</dbReference>
<evidence type="ECO:0000256" key="4">
    <source>
        <dbReference type="ARBA" id="ARBA00023128"/>
    </source>
</evidence>
<keyword evidence="3" id="KW-0809">Transit peptide</keyword>
<gene>
    <name evidence="7" type="ORF">K491DRAFT_695597</name>
</gene>